<dbReference type="EC" id="2.8.1.7" evidence="8"/>
<dbReference type="GO" id="GO:0031071">
    <property type="term" value="F:cysteine desulfurase activity"/>
    <property type="evidence" value="ECO:0007669"/>
    <property type="project" value="UniProtKB-UniRule"/>
</dbReference>
<comment type="cofactor">
    <cofactor evidence="1 7">
        <name>pyridoxal 5'-phosphate</name>
        <dbReference type="ChEBI" id="CHEBI:597326"/>
    </cofactor>
</comment>
<dbReference type="InterPro" id="IPR020578">
    <property type="entry name" value="Aminotrans_V_PyrdxlP_BS"/>
</dbReference>
<reference evidence="10 11" key="1">
    <citation type="submission" date="2019-12" db="EMBL/GenBank/DDBJ databases">
        <title>Salinicoccus cyprini sp. nov., isolated from gastro-intestinal tract of mirror carp, Cyprinus carpio var. specularis, collected from Gobind Sagar Reservoir, Himachal Pradesh, India.</title>
        <authorList>
            <person name="Talwar C."/>
            <person name="Singh A.K."/>
            <person name="Lal R."/>
            <person name="Negi R.K."/>
        </authorList>
    </citation>
    <scope>NUCLEOTIDE SEQUENCE [LARGE SCALE GENOMIC DNA]</scope>
    <source>
        <strain evidence="10 11">J-82</strain>
    </source>
</reference>
<name>A0A6N8U316_9STAP</name>
<dbReference type="OrthoDB" id="9808002at2"/>
<dbReference type="GO" id="GO:0006534">
    <property type="term" value="P:cysteine metabolic process"/>
    <property type="evidence" value="ECO:0007669"/>
    <property type="project" value="UniProtKB-UniRule"/>
</dbReference>
<evidence type="ECO:0000256" key="4">
    <source>
        <dbReference type="ARBA" id="ARBA00022679"/>
    </source>
</evidence>
<evidence type="ECO:0000256" key="2">
    <source>
        <dbReference type="ARBA" id="ARBA00002824"/>
    </source>
</evidence>
<comment type="function">
    <text evidence="2 8">Catalyzes the removal of elemental sulfur and selenium atoms from L-cysteine, L-cystine, L-selenocysteine, and L-selenocystine to produce L-alanine.</text>
</comment>
<keyword evidence="5 8" id="KW-0663">Pyridoxal phosphate</keyword>
<proteinExistence type="inferred from homology"/>
<evidence type="ECO:0000256" key="6">
    <source>
        <dbReference type="ARBA" id="ARBA00050776"/>
    </source>
</evidence>
<dbReference type="InterPro" id="IPR015424">
    <property type="entry name" value="PyrdxlP-dep_Trfase"/>
</dbReference>
<organism evidence="10 11">
    <name type="scientific">Salinicoccus hispanicus</name>
    <dbReference type="NCBI Taxonomy" id="157225"/>
    <lineage>
        <taxon>Bacteria</taxon>
        <taxon>Bacillati</taxon>
        <taxon>Bacillota</taxon>
        <taxon>Bacilli</taxon>
        <taxon>Bacillales</taxon>
        <taxon>Staphylococcaceae</taxon>
        <taxon>Salinicoccus</taxon>
    </lineage>
</organism>
<sequence>MNIENVRKDFPILDQQVNGKELVYLDTSATSQTPTPVIDAMTAYYKEYNSNVHRGVHTLGTKATDGYEKARMKVRSFINAKRYEEIIFTRGTTAALNLVARSFGDMVIEPGDEIVVTEMEHHANIVPWQELAKRKQAELKFIPMEADGTFTMENVEATIGEKTKIVAITHVSNVLGTINDIKEIARIARKNDAYISVDGAQAVPHMSVDVQDLDVDFYAFSGHKMLGPTGIGVLYGKSELLDDMEPIEYGGDMIDFVDLRTSTWTDLPVKFEAGTPMIAEAIGLARAIDYIEEIGPQTILGYEQELVDYALERMRSMEGIEIYGPDKRAGLITFNLSDVHPHDLATALDSEGIAVRAGHHCAQPLMKWLQVSSTARASFYIYNTKEEIDVFIEGLKRTKEFFSYEF</sequence>
<dbReference type="Gene3D" id="3.90.1150.10">
    <property type="entry name" value="Aspartate Aminotransferase, domain 1"/>
    <property type="match status" value="1"/>
</dbReference>
<dbReference type="Proteomes" id="UP000436284">
    <property type="component" value="Unassembled WGS sequence"/>
</dbReference>
<dbReference type="PANTHER" id="PTHR43586:SF8">
    <property type="entry name" value="CYSTEINE DESULFURASE 1, CHLOROPLASTIC"/>
    <property type="match status" value="1"/>
</dbReference>
<comment type="catalytic activity">
    <reaction evidence="6 8">
        <text>(sulfur carrier)-H + L-cysteine = (sulfur carrier)-SH + L-alanine</text>
        <dbReference type="Rhea" id="RHEA:43892"/>
        <dbReference type="Rhea" id="RHEA-COMP:14737"/>
        <dbReference type="Rhea" id="RHEA-COMP:14739"/>
        <dbReference type="ChEBI" id="CHEBI:29917"/>
        <dbReference type="ChEBI" id="CHEBI:35235"/>
        <dbReference type="ChEBI" id="CHEBI:57972"/>
        <dbReference type="ChEBI" id="CHEBI:64428"/>
        <dbReference type="EC" id="2.8.1.7"/>
    </reaction>
</comment>
<dbReference type="SUPFAM" id="SSF53383">
    <property type="entry name" value="PLP-dependent transferases"/>
    <property type="match status" value="1"/>
</dbReference>
<dbReference type="PROSITE" id="PS00595">
    <property type="entry name" value="AA_TRANSFER_CLASS_5"/>
    <property type="match status" value="1"/>
</dbReference>
<keyword evidence="4 8" id="KW-0808">Transferase</keyword>
<comment type="similarity">
    <text evidence="3 8">Belongs to the class-V pyridoxal-phosphate-dependent aminotransferase family. Csd subfamily.</text>
</comment>
<dbReference type="Pfam" id="PF00266">
    <property type="entry name" value="Aminotran_5"/>
    <property type="match status" value="1"/>
</dbReference>
<dbReference type="InterPro" id="IPR016454">
    <property type="entry name" value="Cysteine_dSase"/>
</dbReference>
<keyword evidence="11" id="KW-1185">Reference proteome</keyword>
<evidence type="ECO:0000313" key="10">
    <source>
        <dbReference type="EMBL" id="MXQ50785.1"/>
    </source>
</evidence>
<dbReference type="AlphaFoldDB" id="A0A6N8U316"/>
<dbReference type="EMBL" id="WUUK01000002">
    <property type="protein sequence ID" value="MXQ50785.1"/>
    <property type="molecule type" value="Genomic_DNA"/>
</dbReference>
<dbReference type="GO" id="GO:0030170">
    <property type="term" value="F:pyridoxal phosphate binding"/>
    <property type="evidence" value="ECO:0007669"/>
    <property type="project" value="UniProtKB-UniRule"/>
</dbReference>
<dbReference type="PIRSF" id="PIRSF005572">
    <property type="entry name" value="NifS"/>
    <property type="match status" value="1"/>
</dbReference>
<feature type="domain" description="Aminotransferase class V" evidence="9">
    <location>
        <begin position="23"/>
        <end position="391"/>
    </location>
</feature>
<evidence type="ECO:0000259" key="9">
    <source>
        <dbReference type="Pfam" id="PF00266"/>
    </source>
</evidence>
<comment type="caution">
    <text evidence="10">The sequence shown here is derived from an EMBL/GenBank/DDBJ whole genome shotgun (WGS) entry which is preliminary data.</text>
</comment>
<dbReference type="InterPro" id="IPR010970">
    <property type="entry name" value="Cys_dSase_SufS"/>
</dbReference>
<dbReference type="InterPro" id="IPR000192">
    <property type="entry name" value="Aminotrans_V_dom"/>
</dbReference>
<evidence type="ECO:0000256" key="1">
    <source>
        <dbReference type="ARBA" id="ARBA00001933"/>
    </source>
</evidence>
<evidence type="ECO:0000313" key="11">
    <source>
        <dbReference type="Proteomes" id="UP000436284"/>
    </source>
</evidence>
<dbReference type="Gene3D" id="3.40.640.10">
    <property type="entry name" value="Type I PLP-dependent aspartate aminotransferase-like (Major domain)"/>
    <property type="match status" value="1"/>
</dbReference>
<dbReference type="CDD" id="cd06453">
    <property type="entry name" value="SufS_like"/>
    <property type="match status" value="1"/>
</dbReference>
<dbReference type="NCBIfam" id="TIGR01979">
    <property type="entry name" value="sufS"/>
    <property type="match status" value="1"/>
</dbReference>
<gene>
    <name evidence="10" type="primary">sufS</name>
    <name evidence="10" type="ORF">GQ671_05835</name>
</gene>
<accession>A0A6N8U316</accession>
<evidence type="ECO:0000256" key="5">
    <source>
        <dbReference type="ARBA" id="ARBA00022898"/>
    </source>
</evidence>
<dbReference type="InterPro" id="IPR015421">
    <property type="entry name" value="PyrdxlP-dep_Trfase_major"/>
</dbReference>
<protein>
    <recommendedName>
        <fullName evidence="8">Cysteine desulfurase</fullName>
        <ecNumber evidence="8">2.8.1.7</ecNumber>
    </recommendedName>
</protein>
<dbReference type="PANTHER" id="PTHR43586">
    <property type="entry name" value="CYSTEINE DESULFURASE"/>
    <property type="match status" value="1"/>
</dbReference>
<dbReference type="RefSeq" id="WP_160654078.1">
    <property type="nucleotide sequence ID" value="NZ_JBHRWU010000001.1"/>
</dbReference>
<evidence type="ECO:0000256" key="7">
    <source>
        <dbReference type="RuleBase" id="RU004504"/>
    </source>
</evidence>
<dbReference type="InterPro" id="IPR015422">
    <property type="entry name" value="PyrdxlP-dep_Trfase_small"/>
</dbReference>
<evidence type="ECO:0000256" key="8">
    <source>
        <dbReference type="RuleBase" id="RU004506"/>
    </source>
</evidence>
<evidence type="ECO:0000256" key="3">
    <source>
        <dbReference type="ARBA" id="ARBA00010447"/>
    </source>
</evidence>